<dbReference type="Gene3D" id="3.30.870.10">
    <property type="entry name" value="Endonuclease Chain A"/>
    <property type="match status" value="2"/>
</dbReference>
<name>A0A6P6CFF9_PTEVA</name>
<dbReference type="InterPro" id="IPR016555">
    <property type="entry name" value="PLipase_D_euk"/>
</dbReference>
<dbReference type="AlphaFoldDB" id="A0A6P6CFF9"/>
<dbReference type="FunFam" id="3.30.870.10:FF:000022">
    <property type="entry name" value="Phospholipase"/>
    <property type="match status" value="1"/>
</dbReference>
<dbReference type="GO" id="GO:0004630">
    <property type="term" value="F:phospholipase D activity"/>
    <property type="evidence" value="ECO:0007669"/>
    <property type="project" value="UniProtKB-UniRule"/>
</dbReference>
<dbReference type="PANTHER" id="PTHR18896">
    <property type="entry name" value="PHOSPHOLIPASE D"/>
    <property type="match status" value="1"/>
</dbReference>
<dbReference type="PANTHER" id="PTHR18896:SF121">
    <property type="entry name" value="PHOSPHOLIPASE D2"/>
    <property type="match status" value="1"/>
</dbReference>
<feature type="compositionally biased region" description="Low complexity" evidence="7">
    <location>
        <begin position="7"/>
        <end position="21"/>
    </location>
</feature>
<evidence type="ECO:0000256" key="6">
    <source>
        <dbReference type="PIRNR" id="PIRNR009376"/>
    </source>
</evidence>
<comment type="catalytic activity">
    <reaction evidence="6">
        <text>a 1,2-diacyl-sn-glycero-3-phosphocholine + H2O = a 1,2-diacyl-sn-glycero-3-phosphate + choline + H(+)</text>
        <dbReference type="Rhea" id="RHEA:14445"/>
        <dbReference type="ChEBI" id="CHEBI:15354"/>
        <dbReference type="ChEBI" id="CHEBI:15377"/>
        <dbReference type="ChEBI" id="CHEBI:15378"/>
        <dbReference type="ChEBI" id="CHEBI:57643"/>
        <dbReference type="ChEBI" id="CHEBI:58608"/>
        <dbReference type="EC" id="3.1.4.4"/>
    </reaction>
</comment>
<evidence type="ECO:0000256" key="5">
    <source>
        <dbReference type="ARBA" id="ARBA00023098"/>
    </source>
</evidence>
<keyword evidence="3 6" id="KW-0378">Hydrolase</keyword>
<dbReference type="PROSITE" id="PS50195">
    <property type="entry name" value="PX"/>
    <property type="match status" value="1"/>
</dbReference>
<dbReference type="Gene3D" id="3.30.1520.10">
    <property type="entry name" value="Phox-like domain"/>
    <property type="match status" value="1"/>
</dbReference>
<evidence type="ECO:0000256" key="2">
    <source>
        <dbReference type="ARBA" id="ARBA00022737"/>
    </source>
</evidence>
<evidence type="ECO:0000256" key="4">
    <source>
        <dbReference type="ARBA" id="ARBA00022963"/>
    </source>
</evidence>
<dbReference type="CTD" id="5338"/>
<dbReference type="Proteomes" id="UP000515202">
    <property type="component" value="Unplaced"/>
</dbReference>
<evidence type="ECO:0000256" key="3">
    <source>
        <dbReference type="ARBA" id="ARBA00022801"/>
    </source>
</evidence>
<dbReference type="SMART" id="SM00155">
    <property type="entry name" value="PLDc"/>
    <property type="match status" value="2"/>
</dbReference>
<evidence type="ECO:0000259" key="9">
    <source>
        <dbReference type="PROSITE" id="PS50195"/>
    </source>
</evidence>
<dbReference type="FunFam" id="3.30.870.10:FF:000048">
    <property type="entry name" value="Phospholipase"/>
    <property type="match status" value="1"/>
</dbReference>
<dbReference type="SUPFAM" id="SSF64268">
    <property type="entry name" value="PX domain"/>
    <property type="match status" value="1"/>
</dbReference>
<dbReference type="GO" id="GO:0035091">
    <property type="term" value="F:phosphatidylinositol binding"/>
    <property type="evidence" value="ECO:0007669"/>
    <property type="project" value="InterPro"/>
</dbReference>
<organism evidence="10 11">
    <name type="scientific">Pteropus vampyrus</name>
    <name type="common">Large flying fox</name>
    <dbReference type="NCBI Taxonomy" id="132908"/>
    <lineage>
        <taxon>Eukaryota</taxon>
        <taxon>Metazoa</taxon>
        <taxon>Chordata</taxon>
        <taxon>Craniata</taxon>
        <taxon>Vertebrata</taxon>
        <taxon>Euteleostomi</taxon>
        <taxon>Mammalia</taxon>
        <taxon>Eutheria</taxon>
        <taxon>Laurasiatheria</taxon>
        <taxon>Chiroptera</taxon>
        <taxon>Yinpterochiroptera</taxon>
        <taxon>Pteropodoidea</taxon>
        <taxon>Pteropodidae</taxon>
        <taxon>Pteropodinae</taxon>
        <taxon>Pteropus</taxon>
    </lineage>
</organism>
<dbReference type="CDD" id="cd01254">
    <property type="entry name" value="PH_PLD"/>
    <property type="match status" value="1"/>
</dbReference>
<protein>
    <recommendedName>
        <fullName evidence="6">Phospholipase</fullName>
        <ecNumber evidence="6">3.1.4.4</ecNumber>
    </recommendedName>
</protein>
<dbReference type="Pfam" id="PF00787">
    <property type="entry name" value="PX"/>
    <property type="match status" value="1"/>
</dbReference>
<feature type="domain" description="PLD phosphodiesterase" evidence="8">
    <location>
        <begin position="387"/>
        <end position="414"/>
    </location>
</feature>
<accession>A0A6P6CFF9</accession>
<dbReference type="Pfam" id="PF13091">
    <property type="entry name" value="PLDc_2"/>
    <property type="match status" value="1"/>
</dbReference>
<feature type="region of interest" description="Disordered" evidence="7">
    <location>
        <begin position="1"/>
        <end position="34"/>
    </location>
</feature>
<dbReference type="GeneID" id="105291755"/>
<reference evidence="11" key="1">
    <citation type="submission" date="2025-08" db="UniProtKB">
        <authorList>
            <consortium name="RefSeq"/>
        </authorList>
    </citation>
    <scope>IDENTIFICATION</scope>
    <source>
        <tissue evidence="11">Kidney</tissue>
    </source>
</reference>
<evidence type="ECO:0000313" key="11">
    <source>
        <dbReference type="RefSeq" id="XP_023386172.1"/>
    </source>
</evidence>
<keyword evidence="10" id="KW-1185">Reference proteome</keyword>
<dbReference type="FunFam" id="3.30.1520.10:FF:000027">
    <property type="entry name" value="Phospholipase"/>
    <property type="match status" value="1"/>
</dbReference>
<dbReference type="RefSeq" id="XP_023386172.1">
    <property type="nucleotide sequence ID" value="XM_023530404.1"/>
</dbReference>
<keyword evidence="4 6" id="KW-0442">Lipid degradation</keyword>
<evidence type="ECO:0000256" key="7">
    <source>
        <dbReference type="SAM" id="MobiDB-lite"/>
    </source>
</evidence>
<evidence type="ECO:0000313" key="10">
    <source>
        <dbReference type="Proteomes" id="UP000515202"/>
    </source>
</evidence>
<dbReference type="SUPFAM" id="SSF56024">
    <property type="entry name" value="Phospholipase D/nuclease"/>
    <property type="match status" value="2"/>
</dbReference>
<dbReference type="InterPro" id="IPR036871">
    <property type="entry name" value="PX_dom_sf"/>
</dbReference>
<dbReference type="InterPro" id="IPR001683">
    <property type="entry name" value="PX_dom"/>
</dbReference>
<comment type="similarity">
    <text evidence="1 6">Belongs to the phospholipase D family.</text>
</comment>
<feature type="domain" description="PX" evidence="9">
    <location>
        <begin position="65"/>
        <end position="195"/>
    </location>
</feature>
<sequence>MTASPESLFLSGGDLDSSQLQMEPDEVDTLREGEDPADRMHPFLAIYDLQPLKMHPLVFAPGVPVTAQVVGTERYTSGSKVGTCTLYSVRLTHGDFTWTTKKKFRHFQELHRDLLRHKLLMSLLPLARFAVPYPPARDAADREMPSLPRAGLDGSTRRASSKQKYLENYLNRLLTMSFYRNYHAMTEFLEVSQLSFIPDLGSKGLEGVIRKRSGGHRVPGLTCCGRDQVCYRWSKRWLVVKDSFLLYMCLETGAISFVQLFDPGFEVQVGKRSTEARYGVRIDTSHRFVNGAGYFAAVADAILRAQEEIFITDWWLSPEIYLKRPAHSNDWRLDIMLKKKAEDGVRVSILLFKEVELALGINSGYSKRILMLLHPNIKVMRHPDQVTLWAHHEKLLVVDQVVAFLGGLDLAYGRWDDLHYRLTDLGESSELDAPQPPNPCSDSPATPDLSHNQLFWLGKDYSNLITKDWVQLDRPFEDFIDRETTPRMPWRDVGVVVHGPPARDLARHFIQRWNFTKTTKAKYKTPMYPYLLPKSTSTSNQLPFVLPGGQCATVQVLRSVDRWSAGTLENSILNAYLNTIRESQHFLYIENQFFISCSDGRTVLNKVGDEIVDRILKAHRQGQCFRVYVLLPLLPGFEGDISTGGGNSIQAILHFTYRTLCRGEYSILHRLKAAMGTAWRDYMSICGLRTHGELGGRPVSELIYIHSKMLIADDRTVIIGSANINDRSLLGKRDSELALLIEDTELEPSLMDGVEYQAGRFALSLRKHCFSVVLGADARPDLDLRDPVSDDFFQLWQDTAENNANIYEQIFRCLPTNATRSLRALREYVAVEPLAMVSPPLARSELTQVQGHLVHFPLKFLEDESLLPPLGSKEGMMPLEVWT</sequence>
<evidence type="ECO:0000256" key="1">
    <source>
        <dbReference type="ARBA" id="ARBA00008664"/>
    </source>
</evidence>
<keyword evidence="2" id="KW-0677">Repeat</keyword>
<dbReference type="InterPro" id="IPR015679">
    <property type="entry name" value="PLipase_D_fam"/>
</dbReference>
<dbReference type="GO" id="GO:0035556">
    <property type="term" value="P:intracellular signal transduction"/>
    <property type="evidence" value="ECO:0007669"/>
    <property type="project" value="InterPro"/>
</dbReference>
<dbReference type="EC" id="3.1.4.4" evidence="6"/>
<feature type="domain" description="PLD phosphodiesterase" evidence="8">
    <location>
        <begin position="701"/>
        <end position="728"/>
    </location>
</feature>
<dbReference type="GO" id="GO:0006654">
    <property type="term" value="P:phosphatidic acid biosynthetic process"/>
    <property type="evidence" value="ECO:0007669"/>
    <property type="project" value="InterPro"/>
</dbReference>
<dbReference type="GO" id="GO:0009395">
    <property type="term" value="P:phospholipid catabolic process"/>
    <property type="evidence" value="ECO:0007669"/>
    <property type="project" value="TreeGrafter"/>
</dbReference>
<keyword evidence="5" id="KW-0443">Lipid metabolism</keyword>
<dbReference type="InterPro" id="IPR001736">
    <property type="entry name" value="PLipase_D/transphosphatidylase"/>
</dbReference>
<dbReference type="SMART" id="SM00312">
    <property type="entry name" value="PX"/>
    <property type="match status" value="1"/>
</dbReference>
<proteinExistence type="inferred from homology"/>
<dbReference type="Pfam" id="PF00614">
    <property type="entry name" value="PLDc"/>
    <property type="match status" value="1"/>
</dbReference>
<evidence type="ECO:0000259" key="8">
    <source>
        <dbReference type="PROSITE" id="PS50035"/>
    </source>
</evidence>
<dbReference type="GO" id="GO:0060627">
    <property type="term" value="P:regulation of vesicle-mediated transport"/>
    <property type="evidence" value="ECO:0007669"/>
    <property type="project" value="TreeGrafter"/>
</dbReference>
<dbReference type="PIRSF" id="PIRSF009376">
    <property type="entry name" value="Phospholipase_D_euk"/>
    <property type="match status" value="1"/>
</dbReference>
<gene>
    <name evidence="11" type="primary">PLD2</name>
</gene>
<dbReference type="InterPro" id="IPR025202">
    <property type="entry name" value="PLD-like_dom"/>
</dbReference>
<dbReference type="PROSITE" id="PS50035">
    <property type="entry name" value="PLD"/>
    <property type="match status" value="2"/>
</dbReference>